<evidence type="ECO:0000313" key="3">
    <source>
        <dbReference type="Proteomes" id="UP000185151"/>
    </source>
</evidence>
<name>A0A1N6KQB6_9BURK</name>
<proteinExistence type="predicted"/>
<dbReference type="Pfam" id="PF03476">
    <property type="entry name" value="MOSC_N"/>
    <property type="match status" value="1"/>
</dbReference>
<dbReference type="GO" id="GO:0030170">
    <property type="term" value="F:pyridoxal phosphate binding"/>
    <property type="evidence" value="ECO:0007669"/>
    <property type="project" value="InterPro"/>
</dbReference>
<dbReference type="Proteomes" id="UP000185151">
    <property type="component" value="Unassembled WGS sequence"/>
</dbReference>
<keyword evidence="3" id="KW-1185">Reference proteome</keyword>
<dbReference type="PANTHER" id="PTHR14237">
    <property type="entry name" value="MOLYBDOPTERIN COFACTOR SULFURASE MOSC"/>
    <property type="match status" value="1"/>
</dbReference>
<dbReference type="Pfam" id="PF03473">
    <property type="entry name" value="MOSC"/>
    <property type="match status" value="1"/>
</dbReference>
<gene>
    <name evidence="2" type="ORF">SAMN05444165_4255</name>
</gene>
<protein>
    <recommendedName>
        <fullName evidence="1">MOSC domain-containing protein</fullName>
    </recommendedName>
</protein>
<feature type="domain" description="MOSC" evidence="1">
    <location>
        <begin position="131"/>
        <end position="284"/>
    </location>
</feature>
<accession>A0A1N6KQB6</accession>
<dbReference type="GO" id="GO:0030151">
    <property type="term" value="F:molybdenum ion binding"/>
    <property type="evidence" value="ECO:0007669"/>
    <property type="project" value="InterPro"/>
</dbReference>
<sequence>MPAVSSLYVYPIKSCAGIALHEARLLDTGLEYDRNWMVVDPSGLMLTQRSHARLALIGVALGQGELIVTAPGMPELRTPLAVTALERPALIETRVWRDTMSAFDTGPQTEAWFSAFLGVPARLVRFDPAVRRVVDPVWTGDLAAITQFADGFPLLVAGEASLADLNRRLTAKGAPPIPMNRFRPNLVFTGLEAYDEDYVESLTIWVGDETAQLHLVKPCARCPIPTIDQASGAPDPHWPNEPLDTMSTYRGNARLDGALTFGQNAIVSSGFGAVLALGQQIDAELGFGD</sequence>
<dbReference type="InterPro" id="IPR005303">
    <property type="entry name" value="MOCOS_middle"/>
</dbReference>
<dbReference type="SUPFAM" id="SSF141673">
    <property type="entry name" value="MOSC N-terminal domain-like"/>
    <property type="match status" value="1"/>
</dbReference>
<evidence type="ECO:0000259" key="1">
    <source>
        <dbReference type="PROSITE" id="PS51340"/>
    </source>
</evidence>
<dbReference type="InterPro" id="IPR005302">
    <property type="entry name" value="MoCF_Sase_C"/>
</dbReference>
<dbReference type="RefSeq" id="WP_074298895.1">
    <property type="nucleotide sequence ID" value="NZ_FSRU01000002.1"/>
</dbReference>
<evidence type="ECO:0000313" key="2">
    <source>
        <dbReference type="EMBL" id="SIO58725.1"/>
    </source>
</evidence>
<dbReference type="OrthoDB" id="581532at2"/>
<dbReference type="PANTHER" id="PTHR14237:SF19">
    <property type="entry name" value="MITOCHONDRIAL AMIDOXIME REDUCING COMPONENT 1"/>
    <property type="match status" value="1"/>
</dbReference>
<dbReference type="InterPro" id="IPR011037">
    <property type="entry name" value="Pyrv_Knase-like_insert_dom_sf"/>
</dbReference>
<dbReference type="EMBL" id="FSRU01000002">
    <property type="protein sequence ID" value="SIO58725.1"/>
    <property type="molecule type" value="Genomic_DNA"/>
</dbReference>
<reference evidence="2 3" key="1">
    <citation type="submission" date="2016-11" db="EMBL/GenBank/DDBJ databases">
        <authorList>
            <person name="Jaros S."/>
            <person name="Januszkiewicz K."/>
            <person name="Wedrychowicz H."/>
        </authorList>
    </citation>
    <scope>NUCLEOTIDE SEQUENCE [LARGE SCALE GENOMIC DNA]</scope>
    <source>
        <strain evidence="2 3">GAS95</strain>
    </source>
</reference>
<dbReference type="SUPFAM" id="SSF50800">
    <property type="entry name" value="PK beta-barrel domain-like"/>
    <property type="match status" value="1"/>
</dbReference>
<dbReference type="PROSITE" id="PS51340">
    <property type="entry name" value="MOSC"/>
    <property type="match status" value="1"/>
</dbReference>
<dbReference type="AlphaFoldDB" id="A0A1N6KQB6"/>
<dbReference type="GO" id="GO:0003824">
    <property type="term" value="F:catalytic activity"/>
    <property type="evidence" value="ECO:0007669"/>
    <property type="project" value="InterPro"/>
</dbReference>
<organism evidence="2 3">
    <name type="scientific">Paraburkholderia phenazinium</name>
    <dbReference type="NCBI Taxonomy" id="60549"/>
    <lineage>
        <taxon>Bacteria</taxon>
        <taxon>Pseudomonadati</taxon>
        <taxon>Pseudomonadota</taxon>
        <taxon>Betaproteobacteria</taxon>
        <taxon>Burkholderiales</taxon>
        <taxon>Burkholderiaceae</taxon>
        <taxon>Paraburkholderia</taxon>
    </lineage>
</organism>